<dbReference type="InterPro" id="IPR056671">
    <property type="entry name" value="DUF7769"/>
</dbReference>
<dbReference type="EMBL" id="MJEQ01000181">
    <property type="protein sequence ID" value="OIT38690.1"/>
    <property type="molecule type" value="Genomic_DNA"/>
</dbReference>
<keyword evidence="3" id="KW-1185">Reference proteome</keyword>
<sequence>MANMEKHQIYALQINLNIPLESEDGHVGGVLPDLNEDAFPDLNLNPDEEDDTQLSGELQALLEERTINSEANEELSQPKTKRNLSNDEQIAMYEMLLHKNFNGLLRHGVTKKVATKFSTSTKTVQRIWNLSNRGKGTSETACSKKPRNCGRKRVEINLNQIRDVPLRKSNNSRISSLCDECE</sequence>
<evidence type="ECO:0000313" key="3">
    <source>
        <dbReference type="Proteomes" id="UP000187609"/>
    </source>
</evidence>
<comment type="caution">
    <text evidence="2">The sequence shown here is derived from an EMBL/GenBank/DDBJ whole genome shotgun (WGS) entry which is preliminary data.</text>
</comment>
<name>A0A314LAI3_NICAT</name>
<proteinExistence type="predicted"/>
<dbReference type="PANTHER" id="PTHR33889:SF1">
    <property type="entry name" value="OS03G0834800 PROTEIN"/>
    <property type="match status" value="1"/>
</dbReference>
<dbReference type="AlphaFoldDB" id="A0A314LAI3"/>
<evidence type="ECO:0000313" key="2">
    <source>
        <dbReference type="EMBL" id="OIT38690.1"/>
    </source>
</evidence>
<accession>A0A314LAI3</accession>
<dbReference type="PANTHER" id="PTHR33889">
    <property type="entry name" value="OS04G0681850 PROTEIN"/>
    <property type="match status" value="1"/>
</dbReference>
<feature type="domain" description="DUF7769" evidence="1">
    <location>
        <begin position="84"/>
        <end position="129"/>
    </location>
</feature>
<dbReference type="Gramene" id="OIT38690">
    <property type="protein sequence ID" value="OIT38690"/>
    <property type="gene ID" value="A4A49_31554"/>
</dbReference>
<dbReference type="Pfam" id="PF24964">
    <property type="entry name" value="DUF7769"/>
    <property type="match status" value="1"/>
</dbReference>
<organism evidence="2 3">
    <name type="scientific">Nicotiana attenuata</name>
    <name type="common">Coyote tobacco</name>
    <dbReference type="NCBI Taxonomy" id="49451"/>
    <lineage>
        <taxon>Eukaryota</taxon>
        <taxon>Viridiplantae</taxon>
        <taxon>Streptophyta</taxon>
        <taxon>Embryophyta</taxon>
        <taxon>Tracheophyta</taxon>
        <taxon>Spermatophyta</taxon>
        <taxon>Magnoliopsida</taxon>
        <taxon>eudicotyledons</taxon>
        <taxon>Gunneridae</taxon>
        <taxon>Pentapetalae</taxon>
        <taxon>asterids</taxon>
        <taxon>lamiids</taxon>
        <taxon>Solanales</taxon>
        <taxon>Solanaceae</taxon>
        <taxon>Nicotianoideae</taxon>
        <taxon>Nicotianeae</taxon>
        <taxon>Nicotiana</taxon>
    </lineage>
</organism>
<dbReference type="Proteomes" id="UP000187609">
    <property type="component" value="Unassembled WGS sequence"/>
</dbReference>
<reference evidence="2" key="1">
    <citation type="submission" date="2016-11" db="EMBL/GenBank/DDBJ databases">
        <title>The genome of Nicotiana attenuata.</title>
        <authorList>
            <person name="Xu S."/>
            <person name="Brockmoeller T."/>
            <person name="Gaquerel E."/>
            <person name="Navarro A."/>
            <person name="Kuhl H."/>
            <person name="Gase K."/>
            <person name="Ling Z."/>
            <person name="Zhou W."/>
            <person name="Kreitzer C."/>
            <person name="Stanke M."/>
            <person name="Tang H."/>
            <person name="Lyons E."/>
            <person name="Pandey P."/>
            <person name="Pandey S.P."/>
            <person name="Timmermann B."/>
            <person name="Baldwin I.T."/>
        </authorList>
    </citation>
    <scope>NUCLEOTIDE SEQUENCE [LARGE SCALE GENOMIC DNA]</scope>
    <source>
        <strain evidence="2">UT</strain>
    </source>
</reference>
<gene>
    <name evidence="2" type="ORF">A4A49_31554</name>
</gene>
<protein>
    <recommendedName>
        <fullName evidence="1">DUF7769 domain-containing protein</fullName>
    </recommendedName>
</protein>
<evidence type="ECO:0000259" key="1">
    <source>
        <dbReference type="Pfam" id="PF24964"/>
    </source>
</evidence>